<dbReference type="InterPro" id="IPR011701">
    <property type="entry name" value="MFS"/>
</dbReference>
<dbReference type="PROSITE" id="PS50850">
    <property type="entry name" value="MFS"/>
    <property type="match status" value="1"/>
</dbReference>
<evidence type="ECO:0000256" key="3">
    <source>
        <dbReference type="ARBA" id="ARBA00022475"/>
    </source>
</evidence>
<feature type="transmembrane region" description="Helical" evidence="8">
    <location>
        <begin position="456"/>
        <end position="475"/>
    </location>
</feature>
<dbReference type="SUPFAM" id="SSF103473">
    <property type="entry name" value="MFS general substrate transporter"/>
    <property type="match status" value="1"/>
</dbReference>
<keyword evidence="11" id="KW-1185">Reference proteome</keyword>
<feature type="transmembrane region" description="Helical" evidence="8">
    <location>
        <begin position="428"/>
        <end position="450"/>
    </location>
</feature>
<keyword evidence="3" id="KW-1003">Cell membrane</keyword>
<reference evidence="10 11" key="1">
    <citation type="submission" date="2018-03" db="EMBL/GenBank/DDBJ databases">
        <title>Bacteriophage NCPPB3778 and a type I-E CRISPR drive the evolution of the US Biological Select Agent, Rathayibacter toxicus.</title>
        <authorList>
            <person name="Davis E.W.II."/>
            <person name="Tabima J.F."/>
            <person name="Weisberg A.J."/>
            <person name="Dantas Lopes L."/>
            <person name="Wiseman M.S."/>
            <person name="Wiseman M.S."/>
            <person name="Pupko T."/>
            <person name="Belcher M.S."/>
            <person name="Sechler A.J."/>
            <person name="Tancos M.A."/>
            <person name="Schroeder B.K."/>
            <person name="Murray T.D."/>
            <person name="Luster D.G."/>
            <person name="Schneider W.L."/>
            <person name="Rogers E."/>
            <person name="Andreote F.D."/>
            <person name="Grunwald N.J."/>
            <person name="Putnam M.L."/>
            <person name="Chang J.H."/>
        </authorList>
    </citation>
    <scope>NUCLEOTIDE SEQUENCE [LARGE SCALE GENOMIC DNA]</scope>
    <source>
        <strain evidence="10 11">DSM 15933</strain>
    </source>
</reference>
<comment type="caution">
    <text evidence="10">The sequence shown here is derived from an EMBL/GenBank/DDBJ whole genome shotgun (WGS) entry which is preliminary data.</text>
</comment>
<evidence type="ECO:0000256" key="7">
    <source>
        <dbReference type="SAM" id="MobiDB-lite"/>
    </source>
</evidence>
<feature type="compositionally biased region" description="Basic and acidic residues" evidence="7">
    <location>
        <begin position="60"/>
        <end position="73"/>
    </location>
</feature>
<dbReference type="InterPro" id="IPR036259">
    <property type="entry name" value="MFS_trans_sf"/>
</dbReference>
<evidence type="ECO:0000256" key="2">
    <source>
        <dbReference type="ARBA" id="ARBA00022448"/>
    </source>
</evidence>
<feature type="domain" description="Major facilitator superfamily (MFS) profile" evidence="9">
    <location>
        <begin position="92"/>
        <end position="480"/>
    </location>
</feature>
<keyword evidence="5 8" id="KW-1133">Transmembrane helix</keyword>
<name>A0A2T4UXF3_9MICO</name>
<dbReference type="GO" id="GO:0022857">
    <property type="term" value="F:transmembrane transporter activity"/>
    <property type="evidence" value="ECO:0007669"/>
    <property type="project" value="InterPro"/>
</dbReference>
<feature type="region of interest" description="Disordered" evidence="7">
    <location>
        <begin position="1"/>
        <end position="86"/>
    </location>
</feature>
<feature type="transmembrane region" description="Helical" evidence="8">
    <location>
        <begin position="363"/>
        <end position="388"/>
    </location>
</feature>
<dbReference type="Gene3D" id="1.20.1250.20">
    <property type="entry name" value="MFS general substrate transporter like domains"/>
    <property type="match status" value="1"/>
</dbReference>
<feature type="transmembrane region" description="Helical" evidence="8">
    <location>
        <begin position="394"/>
        <end position="416"/>
    </location>
</feature>
<dbReference type="GO" id="GO:0005886">
    <property type="term" value="C:plasma membrane"/>
    <property type="evidence" value="ECO:0007669"/>
    <property type="project" value="UniProtKB-SubCell"/>
</dbReference>
<evidence type="ECO:0000256" key="1">
    <source>
        <dbReference type="ARBA" id="ARBA00004651"/>
    </source>
</evidence>
<evidence type="ECO:0000256" key="8">
    <source>
        <dbReference type="SAM" id="Phobius"/>
    </source>
</evidence>
<dbReference type="InterPro" id="IPR050171">
    <property type="entry name" value="MFS_Transporters"/>
</dbReference>
<keyword evidence="2" id="KW-0813">Transport</keyword>
<feature type="transmembrane region" description="Helical" evidence="8">
    <location>
        <begin position="159"/>
        <end position="178"/>
    </location>
</feature>
<evidence type="ECO:0000259" key="9">
    <source>
        <dbReference type="PROSITE" id="PS50850"/>
    </source>
</evidence>
<protein>
    <submittedName>
        <fullName evidence="10">MFS transporter</fullName>
    </submittedName>
</protein>
<dbReference type="AlphaFoldDB" id="A0A2T4UXF3"/>
<sequence>MLADSVDCTTNSRAAARVKWSSSATATNAASCRSSIPPSSTGLDECDRDPPLDTLSPAEEPDRVTTPDLDHRPSRPAPTGPASRRPELPHGPGFWVIAAAFLAVMAFSTVPTPLYAIYQARDGFPAFVVTVVFAAYAVGVVASLFLAGHVSDWLGRRRILLASILVEVLAAIVFLLWPEVPGLLIARLLTGLGVGALTATATAHLSELRAVARPEEGPGTSRAVSTLVNMGGLALGPLVGGVLAVTVDRPLVVPYEVFLVLLVVLGLGVALVPETVERREVLPAYRPQRLAVPAESRGAFLSAAVGAFAGFAVFGLFTSLAPTFLAGRFGETSHLVAGAVSFGVFAAGAVAQLLSARLAARPALLLSAAALAVGLVLVAVGAVTAVLWPFVAGGVLAGAGVGLLFRLSLAVAGSLASDAARGEVLAGMFLAAYLGLAVPVLAIGAALALLPAVPVLLGFVAVVLLLVLAAIARMLRSSRS</sequence>
<feature type="transmembrane region" description="Helical" evidence="8">
    <location>
        <begin position="124"/>
        <end position="147"/>
    </location>
</feature>
<dbReference type="PANTHER" id="PTHR23517:SF13">
    <property type="entry name" value="MAJOR FACILITATOR SUPERFAMILY MFS_1"/>
    <property type="match status" value="1"/>
</dbReference>
<feature type="compositionally biased region" description="Low complexity" evidence="7">
    <location>
        <begin position="21"/>
        <end position="35"/>
    </location>
</feature>
<feature type="transmembrane region" description="Helical" evidence="8">
    <location>
        <begin position="257"/>
        <end position="277"/>
    </location>
</feature>
<accession>A0A2T4UXF3</accession>
<dbReference type="Proteomes" id="UP000241085">
    <property type="component" value="Unassembled WGS sequence"/>
</dbReference>
<gene>
    <name evidence="10" type="ORF">C1I63_16155</name>
</gene>
<evidence type="ECO:0000256" key="5">
    <source>
        <dbReference type="ARBA" id="ARBA00022989"/>
    </source>
</evidence>
<proteinExistence type="predicted"/>
<evidence type="ECO:0000313" key="10">
    <source>
        <dbReference type="EMBL" id="PTL74214.1"/>
    </source>
</evidence>
<feature type="transmembrane region" description="Helical" evidence="8">
    <location>
        <begin position="184"/>
        <end position="205"/>
    </location>
</feature>
<dbReference type="PANTHER" id="PTHR23517">
    <property type="entry name" value="RESISTANCE PROTEIN MDTM, PUTATIVE-RELATED-RELATED"/>
    <property type="match status" value="1"/>
</dbReference>
<feature type="transmembrane region" description="Helical" evidence="8">
    <location>
        <begin position="333"/>
        <end position="351"/>
    </location>
</feature>
<evidence type="ECO:0000256" key="4">
    <source>
        <dbReference type="ARBA" id="ARBA00022692"/>
    </source>
</evidence>
<keyword evidence="6 8" id="KW-0472">Membrane</keyword>
<comment type="subcellular location">
    <subcellularLocation>
        <location evidence="1">Cell membrane</location>
        <topology evidence="1">Multi-pass membrane protein</topology>
    </subcellularLocation>
</comment>
<evidence type="ECO:0000313" key="11">
    <source>
        <dbReference type="Proteomes" id="UP000241085"/>
    </source>
</evidence>
<dbReference type="Pfam" id="PF07690">
    <property type="entry name" value="MFS_1"/>
    <property type="match status" value="1"/>
</dbReference>
<dbReference type="EMBL" id="PZPL01000001">
    <property type="protein sequence ID" value="PTL74214.1"/>
    <property type="molecule type" value="Genomic_DNA"/>
</dbReference>
<keyword evidence="4 8" id="KW-0812">Transmembrane</keyword>
<organism evidence="10 11">
    <name type="scientific">Rathayibacter caricis DSM 15933</name>
    <dbReference type="NCBI Taxonomy" id="1328867"/>
    <lineage>
        <taxon>Bacteria</taxon>
        <taxon>Bacillati</taxon>
        <taxon>Actinomycetota</taxon>
        <taxon>Actinomycetes</taxon>
        <taxon>Micrococcales</taxon>
        <taxon>Microbacteriaceae</taxon>
        <taxon>Rathayibacter</taxon>
    </lineage>
</organism>
<evidence type="ECO:0000256" key="6">
    <source>
        <dbReference type="ARBA" id="ARBA00023136"/>
    </source>
</evidence>
<feature type="transmembrane region" description="Helical" evidence="8">
    <location>
        <begin position="298"/>
        <end position="321"/>
    </location>
</feature>
<dbReference type="InterPro" id="IPR020846">
    <property type="entry name" value="MFS_dom"/>
</dbReference>
<feature type="transmembrane region" description="Helical" evidence="8">
    <location>
        <begin position="94"/>
        <end position="118"/>
    </location>
</feature>
<feature type="transmembrane region" description="Helical" evidence="8">
    <location>
        <begin position="226"/>
        <end position="245"/>
    </location>
</feature>